<comment type="caution">
    <text evidence="6">The sequence shown here is derived from an EMBL/GenBank/DDBJ whole genome shotgun (WGS) entry which is preliminary data.</text>
</comment>
<dbReference type="PROSITE" id="PS00107">
    <property type="entry name" value="PROTEIN_KINASE_ATP"/>
    <property type="match status" value="1"/>
</dbReference>
<name>A0A8H7BKT2_9FUNG</name>
<feature type="region of interest" description="Disordered" evidence="4">
    <location>
        <begin position="1"/>
        <end position="86"/>
    </location>
</feature>
<feature type="compositionally biased region" description="Polar residues" evidence="4">
    <location>
        <begin position="554"/>
        <end position="563"/>
    </location>
</feature>
<sequence>MKASPANSSTTSFERTPPNSSSNHRQRSGSVVKVMSHHNSPAPSSSAKQETLAKRSLSISEGLHSRRSSSFAHREPHHDNPLPPINHALNLSTTSFSQLSESNWANKYEDFDIKKAIGYGSSAVVYCAVYKPLNKRVAVKMIDLDMFERNQIDELRRETALMALSKHPNVLPVYGSFVNGSKLYIVTPYLSAGSCLDIMKTTFPDGFDEVSIATILKQALEGLVYLHKNNHIHRDVKAGNLLMDEHGTVLLADFGVSSSLSENGDLRRTFVGTPCWMAPEVMEQQGYDYKADIWSFGITALELSMGHAPFAKYPPMKVLMMTLSNDPPTLDRENAKHKYSKSFKDMIDMCLQKDPKKRPSAEKLLQHPFFKQVKKKEYLCKSVLAYVPPLDQRPHKKVPQRHISFETSEQWDFDTQSDSEGYEPANKAQAQAQPQQQPHPAPAPKKHISFGDVVIRDPARPQQMSPVVESPTMVPTPETTAKKSRFVIEETRDTSDSTPGSQQLSASPPSHQITPSMSPPSVSSDSGNTQSSGIGLGISSKSPHEVEVKKGRFSVNQTPQSRPCTPAEGNEPQVSVSTSQTPQQDSRPTPISRATSHDSLAGERRSRFEVQHSLSSTSSHSSNLADQHLRFEGVPLSRENSSSGLSVSRDTAGSCCKISRFSVEKEGTPSVKEVLGTYGEVQPSPECRKKGRFELTGGTPTVSDTKSEKSDGKATMGSVDFTPHTVAGYIESPQSSVTGSPSVSPNNSLSRGQPHQLLDPVASQAMFAQMEALLKQTEMQRAMMQDVMANMAAITGVQTPSSISVATLSAAPTRSKSEFGSIPLPQDIVSTIDHLQHLLLASARDKERLAKENELLKKEVERLRKEVG</sequence>
<keyword evidence="2" id="KW-0067">ATP-binding</keyword>
<evidence type="ECO:0000256" key="2">
    <source>
        <dbReference type="PROSITE-ProRule" id="PRU10141"/>
    </source>
</evidence>
<dbReference type="PROSITE" id="PS50011">
    <property type="entry name" value="PROTEIN_KINASE_DOM"/>
    <property type="match status" value="1"/>
</dbReference>
<dbReference type="InterPro" id="IPR017441">
    <property type="entry name" value="Protein_kinase_ATP_BS"/>
</dbReference>
<evidence type="ECO:0000256" key="1">
    <source>
        <dbReference type="ARBA" id="ARBA00008874"/>
    </source>
</evidence>
<evidence type="ECO:0000256" key="3">
    <source>
        <dbReference type="SAM" id="Coils"/>
    </source>
</evidence>
<dbReference type="Pfam" id="PF00069">
    <property type="entry name" value="Pkinase"/>
    <property type="match status" value="1"/>
</dbReference>
<protein>
    <recommendedName>
        <fullName evidence="5">Protein kinase domain-containing protein</fullName>
    </recommendedName>
</protein>
<dbReference type="GO" id="GO:0043539">
    <property type="term" value="F:protein serine/threonine kinase activator activity"/>
    <property type="evidence" value="ECO:0007669"/>
    <property type="project" value="InterPro"/>
</dbReference>
<evidence type="ECO:0000259" key="5">
    <source>
        <dbReference type="PROSITE" id="PS50011"/>
    </source>
</evidence>
<dbReference type="InterPro" id="IPR000719">
    <property type="entry name" value="Prot_kinase_dom"/>
</dbReference>
<reference evidence="6" key="1">
    <citation type="submission" date="2020-01" db="EMBL/GenBank/DDBJ databases">
        <title>Genome Sequencing of Three Apophysomyces-Like Fungal Strains Confirms a Novel Fungal Genus in the Mucoromycota with divergent Burkholderia-like Endosymbiotic Bacteria.</title>
        <authorList>
            <person name="Stajich J.E."/>
            <person name="Macias A.M."/>
            <person name="Carter-House D."/>
            <person name="Lovett B."/>
            <person name="Kasson L.R."/>
            <person name="Berry K."/>
            <person name="Grigoriev I."/>
            <person name="Chang Y."/>
            <person name="Spatafora J."/>
            <person name="Kasson M.T."/>
        </authorList>
    </citation>
    <scope>NUCLEOTIDE SEQUENCE</scope>
    <source>
        <strain evidence="6">NRRL A-21654</strain>
    </source>
</reference>
<feature type="compositionally biased region" description="Polar residues" evidence="4">
    <location>
        <begin position="732"/>
        <end position="753"/>
    </location>
</feature>
<feature type="region of interest" description="Disordered" evidence="4">
    <location>
        <begin position="406"/>
        <end position="447"/>
    </location>
</feature>
<dbReference type="GO" id="GO:0005524">
    <property type="term" value="F:ATP binding"/>
    <property type="evidence" value="ECO:0007669"/>
    <property type="project" value="UniProtKB-UniRule"/>
</dbReference>
<feature type="region of interest" description="Disordered" evidence="4">
    <location>
        <begin position="459"/>
        <end position="626"/>
    </location>
</feature>
<dbReference type="SMART" id="SM00220">
    <property type="entry name" value="S_TKc"/>
    <property type="match status" value="1"/>
</dbReference>
<dbReference type="GO" id="GO:0004672">
    <property type="term" value="F:protein kinase activity"/>
    <property type="evidence" value="ECO:0007669"/>
    <property type="project" value="InterPro"/>
</dbReference>
<dbReference type="GO" id="GO:0006611">
    <property type="term" value="P:protein export from nucleus"/>
    <property type="evidence" value="ECO:0007669"/>
    <property type="project" value="TreeGrafter"/>
</dbReference>
<feature type="compositionally biased region" description="Basic and acidic residues" evidence="4">
    <location>
        <begin position="600"/>
        <end position="610"/>
    </location>
</feature>
<dbReference type="EMBL" id="JABAYA010000162">
    <property type="protein sequence ID" value="KAF7723139.1"/>
    <property type="molecule type" value="Genomic_DNA"/>
</dbReference>
<evidence type="ECO:0000256" key="4">
    <source>
        <dbReference type="SAM" id="MobiDB-lite"/>
    </source>
</evidence>
<accession>A0A8H7BKT2</accession>
<evidence type="ECO:0000313" key="7">
    <source>
        <dbReference type="Proteomes" id="UP000605846"/>
    </source>
</evidence>
<dbReference type="GO" id="GO:1902554">
    <property type="term" value="C:serine/threonine protein kinase complex"/>
    <property type="evidence" value="ECO:0007669"/>
    <property type="project" value="TreeGrafter"/>
</dbReference>
<feature type="compositionally biased region" description="Low complexity" evidence="4">
    <location>
        <begin position="572"/>
        <end position="586"/>
    </location>
</feature>
<keyword evidence="7" id="KW-1185">Reference proteome</keyword>
<dbReference type="Gene3D" id="3.30.200.20">
    <property type="entry name" value="Phosphorylase Kinase, domain 1"/>
    <property type="match status" value="1"/>
</dbReference>
<comment type="similarity">
    <text evidence="1">Belongs to the protein kinase superfamily. STE Ser/Thr protein kinase family. STE20 subfamily.</text>
</comment>
<gene>
    <name evidence="6" type="ORF">EC973_002321</name>
</gene>
<dbReference type="InterPro" id="IPR011009">
    <property type="entry name" value="Kinase-like_dom_sf"/>
</dbReference>
<organism evidence="6 7">
    <name type="scientific">Apophysomyces ossiformis</name>
    <dbReference type="NCBI Taxonomy" id="679940"/>
    <lineage>
        <taxon>Eukaryota</taxon>
        <taxon>Fungi</taxon>
        <taxon>Fungi incertae sedis</taxon>
        <taxon>Mucoromycota</taxon>
        <taxon>Mucoromycotina</taxon>
        <taxon>Mucoromycetes</taxon>
        <taxon>Mucorales</taxon>
        <taxon>Mucorineae</taxon>
        <taxon>Mucoraceae</taxon>
        <taxon>Apophysomyces</taxon>
    </lineage>
</organism>
<dbReference type="Gene3D" id="1.10.510.10">
    <property type="entry name" value="Transferase(Phosphotransferase) domain 1"/>
    <property type="match status" value="1"/>
</dbReference>
<evidence type="ECO:0000313" key="6">
    <source>
        <dbReference type="EMBL" id="KAF7723139.1"/>
    </source>
</evidence>
<feature type="binding site" evidence="2">
    <location>
        <position position="140"/>
    </location>
    <ligand>
        <name>ATP</name>
        <dbReference type="ChEBI" id="CHEBI:30616"/>
    </ligand>
</feature>
<keyword evidence="3" id="KW-0175">Coiled coil</keyword>
<feature type="compositionally biased region" description="Low complexity" evidence="4">
    <location>
        <begin position="612"/>
        <end position="622"/>
    </location>
</feature>
<feature type="compositionally biased region" description="Basic and acidic residues" evidence="4">
    <location>
        <begin position="486"/>
        <end position="495"/>
    </location>
</feature>
<feature type="coiled-coil region" evidence="3">
    <location>
        <begin position="839"/>
        <end position="866"/>
    </location>
</feature>
<feature type="compositionally biased region" description="Polar residues" evidence="4">
    <location>
        <begin position="1"/>
        <end position="23"/>
    </location>
</feature>
<dbReference type="AlphaFoldDB" id="A0A8H7BKT2"/>
<feature type="compositionally biased region" description="Acidic residues" evidence="4">
    <location>
        <begin position="409"/>
        <end position="421"/>
    </location>
</feature>
<dbReference type="InterPro" id="IPR047173">
    <property type="entry name" value="STRAD_A/B-like"/>
</dbReference>
<dbReference type="Proteomes" id="UP000605846">
    <property type="component" value="Unassembled WGS sequence"/>
</dbReference>
<proteinExistence type="inferred from homology"/>
<feature type="compositionally biased region" description="Polar residues" evidence="4">
    <location>
        <begin position="587"/>
        <end position="598"/>
    </location>
</feature>
<feature type="compositionally biased region" description="Low complexity" evidence="4">
    <location>
        <begin position="424"/>
        <end position="436"/>
    </location>
</feature>
<feature type="compositionally biased region" description="Low complexity" evidence="4">
    <location>
        <begin position="37"/>
        <end position="47"/>
    </location>
</feature>
<feature type="region of interest" description="Disordered" evidence="4">
    <location>
        <begin position="683"/>
        <end position="755"/>
    </location>
</feature>
<dbReference type="PANTHER" id="PTHR48014">
    <property type="entry name" value="SERINE/THREONINE-PROTEIN KINASE FRAY2"/>
    <property type="match status" value="1"/>
</dbReference>
<feature type="compositionally biased region" description="Polar residues" evidence="4">
    <location>
        <begin position="496"/>
        <end position="514"/>
    </location>
</feature>
<dbReference type="FunFam" id="1.10.510.10:FF:000947">
    <property type="entry name" value="serine/threonine-protein kinase OSR1"/>
    <property type="match status" value="1"/>
</dbReference>
<dbReference type="SUPFAM" id="SSF56112">
    <property type="entry name" value="Protein kinase-like (PK-like)"/>
    <property type="match status" value="1"/>
</dbReference>
<feature type="compositionally biased region" description="Low complexity" evidence="4">
    <location>
        <begin position="515"/>
        <end position="541"/>
    </location>
</feature>
<dbReference type="PANTHER" id="PTHR48014:SF21">
    <property type="entry name" value="SERINE_THREONINE-PROTEIN KINASE FRAY2"/>
    <property type="match status" value="1"/>
</dbReference>
<feature type="domain" description="Protein kinase" evidence="5">
    <location>
        <begin position="111"/>
        <end position="370"/>
    </location>
</feature>
<dbReference type="OrthoDB" id="248923at2759"/>
<keyword evidence="2" id="KW-0547">Nucleotide-binding</keyword>